<dbReference type="Gene3D" id="3.40.1550.10">
    <property type="entry name" value="CheC-like"/>
    <property type="match status" value="1"/>
</dbReference>
<dbReference type="Pfam" id="PF13690">
    <property type="entry name" value="CheX"/>
    <property type="match status" value="1"/>
</dbReference>
<gene>
    <name evidence="3" type="ORF">ASZ90_001839</name>
</gene>
<dbReference type="InterPro" id="IPR028976">
    <property type="entry name" value="CheC-like_sf"/>
</dbReference>
<dbReference type="AlphaFoldDB" id="A0A0W8G5D3"/>
<name>A0A0W8G5D3_9ZZZZ</name>
<evidence type="ECO:0000313" key="3">
    <source>
        <dbReference type="EMBL" id="KUG28294.1"/>
    </source>
</evidence>
<organism evidence="3">
    <name type="scientific">hydrocarbon metagenome</name>
    <dbReference type="NCBI Taxonomy" id="938273"/>
    <lineage>
        <taxon>unclassified sequences</taxon>
        <taxon>metagenomes</taxon>
        <taxon>ecological metagenomes</taxon>
    </lineage>
</organism>
<reference evidence="3" key="1">
    <citation type="journal article" date="2015" name="Proc. Natl. Acad. Sci. U.S.A.">
        <title>Networks of energetic and metabolic interactions define dynamics in microbial communities.</title>
        <authorList>
            <person name="Embree M."/>
            <person name="Liu J.K."/>
            <person name="Al-Bassam M.M."/>
            <person name="Zengler K."/>
        </authorList>
    </citation>
    <scope>NUCLEOTIDE SEQUENCE</scope>
</reference>
<comment type="caution">
    <text evidence="3">The sequence shown here is derived from an EMBL/GenBank/DDBJ whole genome shotgun (WGS) entry which is preliminary data.</text>
</comment>
<dbReference type="SUPFAM" id="SSF103039">
    <property type="entry name" value="CheC-like"/>
    <property type="match status" value="1"/>
</dbReference>
<dbReference type="EMBL" id="LNQE01000236">
    <property type="protein sequence ID" value="KUG28294.1"/>
    <property type="molecule type" value="Genomic_DNA"/>
</dbReference>
<sequence length="155" mass="16202">MKPTDAEVAKPFVEATKHVLSMMAQLDPSAGKPYVKKGSSATGDVSAVVGVTGDKHGSISLSFTKKCAIAIVKNMLGDDIVDIIQDAKDAVGEVTNMISGQARAGLSQLGLNLQSSTPTVIFGDNHTISHVSSGPVIAIPFSTEFGDFTLEFCFE</sequence>
<evidence type="ECO:0000256" key="1">
    <source>
        <dbReference type="ARBA" id="ARBA00022500"/>
    </source>
</evidence>
<dbReference type="PANTHER" id="PTHR39452">
    <property type="entry name" value="CHEY-P PHOSPHATASE CHEX"/>
    <property type="match status" value="1"/>
</dbReference>
<feature type="domain" description="Chemotaxis phosphatase CheX-like" evidence="2">
    <location>
        <begin position="45"/>
        <end position="142"/>
    </location>
</feature>
<keyword evidence="1" id="KW-0145">Chemotaxis</keyword>
<dbReference type="GO" id="GO:0006935">
    <property type="term" value="P:chemotaxis"/>
    <property type="evidence" value="ECO:0007669"/>
    <property type="project" value="UniProtKB-KW"/>
</dbReference>
<evidence type="ECO:0000259" key="2">
    <source>
        <dbReference type="Pfam" id="PF13690"/>
    </source>
</evidence>
<accession>A0A0W8G5D3</accession>
<dbReference type="InterPro" id="IPR028051">
    <property type="entry name" value="CheX-like_dom"/>
</dbReference>
<proteinExistence type="predicted"/>
<dbReference type="PANTHER" id="PTHR39452:SF1">
    <property type="entry name" value="CHEY-P PHOSPHATASE CHEX"/>
    <property type="match status" value="1"/>
</dbReference>
<dbReference type="InterPro" id="IPR038756">
    <property type="entry name" value="CheX-like"/>
</dbReference>
<dbReference type="CDD" id="cd17906">
    <property type="entry name" value="CheX"/>
    <property type="match status" value="1"/>
</dbReference>
<protein>
    <submittedName>
        <fullName evidence="3">Chemotaxis protein chex</fullName>
    </submittedName>
</protein>